<keyword evidence="6 7" id="KW-0067">ATP-binding</keyword>
<dbReference type="SUPFAM" id="SSF56112">
    <property type="entry name" value="Protein kinase-like (PK-like)"/>
    <property type="match status" value="1"/>
</dbReference>
<evidence type="ECO:0000259" key="10">
    <source>
        <dbReference type="PROSITE" id="PS50011"/>
    </source>
</evidence>
<proteinExistence type="predicted"/>
<evidence type="ECO:0000256" key="8">
    <source>
        <dbReference type="SAM" id="MobiDB-lite"/>
    </source>
</evidence>
<dbReference type="PROSITE" id="PS00108">
    <property type="entry name" value="PROTEIN_KINASE_ST"/>
    <property type="match status" value="1"/>
</dbReference>
<keyword evidence="5 11" id="KW-0418">Kinase</keyword>
<sequence length="555" mass="58918">MPSDEDRLVAGRYRLGQRIGSGAMGVVWQAHDERLHRTVAVKQLLTQPGLSAAQAEEGRLRSMREGRIAARLQHPNAITVYDVVEDDGQPWLVMEYLPSRSLAAELDERITLPPQEAARIGTEVAAGLVAAHAAGIVHRDIKPANVLLGNDGSVKITDFGISRAVGDVTVTATGMLAGTPAYLAPEVAKGMEPTPASDVFSLGSTLYICVEGHSPFGLSENTLALLHAVAAGKITPPRQAGPLTALLMRLLRTEPEERPSMAAAKEALAAIAAGRPVPPGLLSGGNYDGPTVAVAPRIAPPPPPPPPPVPPHPQTRIDANPLAEPRRTPPGGFPLGPPPGTPPRGNQPPPHGSQPRRDPMPAEPRPRRDVRKIVLTILAIIGAAAIGVLVANIFTPTKPTNAQQNPTTLAPPPPTTVTQTPSATPKKTTPPPTTPSSSPTSTPSTDDDDDGESLDDAANFVSRYYDLLPENPEAGWALLTPKAQGLSNGRDGYFTFYAQMSDVRITDTNQDDKGNVRGTVRFKFKDGRETREPYRFTVIVQNGKLMIDDFKAGTA</sequence>
<dbReference type="PANTHER" id="PTHR43289">
    <property type="entry name" value="MITOGEN-ACTIVATED PROTEIN KINASE KINASE KINASE 20-RELATED"/>
    <property type="match status" value="1"/>
</dbReference>
<dbReference type="PROSITE" id="PS00107">
    <property type="entry name" value="PROTEIN_KINASE_ATP"/>
    <property type="match status" value="1"/>
</dbReference>
<evidence type="ECO:0000256" key="2">
    <source>
        <dbReference type="ARBA" id="ARBA00022527"/>
    </source>
</evidence>
<feature type="compositionally biased region" description="Low complexity" evidence="8">
    <location>
        <begin position="435"/>
        <end position="444"/>
    </location>
</feature>
<protein>
    <recommendedName>
        <fullName evidence="1">non-specific serine/threonine protein kinase</fullName>
        <ecNumber evidence="1">2.7.11.1</ecNumber>
    </recommendedName>
</protein>
<evidence type="ECO:0000256" key="7">
    <source>
        <dbReference type="PROSITE-ProRule" id="PRU10141"/>
    </source>
</evidence>
<dbReference type="Gene3D" id="3.30.200.20">
    <property type="entry name" value="Phosphorylase Kinase, domain 1"/>
    <property type="match status" value="1"/>
</dbReference>
<organism evidence="11 12">
    <name type="scientific">Kibdelosporangium persicum</name>
    <dbReference type="NCBI Taxonomy" id="2698649"/>
    <lineage>
        <taxon>Bacteria</taxon>
        <taxon>Bacillati</taxon>
        <taxon>Actinomycetota</taxon>
        <taxon>Actinomycetes</taxon>
        <taxon>Pseudonocardiales</taxon>
        <taxon>Pseudonocardiaceae</taxon>
        <taxon>Kibdelosporangium</taxon>
    </lineage>
</organism>
<dbReference type="InterPro" id="IPR000719">
    <property type="entry name" value="Prot_kinase_dom"/>
</dbReference>
<evidence type="ECO:0000256" key="3">
    <source>
        <dbReference type="ARBA" id="ARBA00022679"/>
    </source>
</evidence>
<evidence type="ECO:0000256" key="4">
    <source>
        <dbReference type="ARBA" id="ARBA00022741"/>
    </source>
</evidence>
<reference evidence="11 12" key="1">
    <citation type="submission" date="2020-01" db="EMBL/GenBank/DDBJ databases">
        <title>Kibdelosporangium persica a novel Actinomycetes from a hot desert in Iran.</title>
        <authorList>
            <person name="Safaei N."/>
            <person name="Zaburannyi N."/>
            <person name="Mueller R."/>
            <person name="Wink J."/>
        </authorList>
    </citation>
    <scope>NUCLEOTIDE SEQUENCE [LARGE SCALE GENOMIC DNA]</scope>
    <source>
        <strain evidence="11 12">4NS15</strain>
    </source>
</reference>
<dbReference type="Gene3D" id="1.10.510.10">
    <property type="entry name" value="Transferase(Phosphotransferase) domain 1"/>
    <property type="match status" value="1"/>
</dbReference>
<keyword evidence="9" id="KW-0472">Membrane</keyword>
<feature type="region of interest" description="Disordered" evidence="8">
    <location>
        <begin position="292"/>
        <end position="367"/>
    </location>
</feature>
<keyword evidence="4 7" id="KW-0547">Nucleotide-binding</keyword>
<feature type="compositionally biased region" description="Basic and acidic residues" evidence="8">
    <location>
        <begin position="355"/>
        <end position="367"/>
    </location>
</feature>
<dbReference type="SMART" id="SM00220">
    <property type="entry name" value="S_TKc"/>
    <property type="match status" value="1"/>
</dbReference>
<feature type="transmembrane region" description="Helical" evidence="9">
    <location>
        <begin position="373"/>
        <end position="394"/>
    </location>
</feature>
<feature type="domain" description="Protein kinase" evidence="10">
    <location>
        <begin position="13"/>
        <end position="271"/>
    </location>
</feature>
<dbReference type="Pfam" id="PF00069">
    <property type="entry name" value="Pkinase"/>
    <property type="match status" value="1"/>
</dbReference>
<evidence type="ECO:0000256" key="6">
    <source>
        <dbReference type="ARBA" id="ARBA00022840"/>
    </source>
</evidence>
<keyword evidence="9" id="KW-1133">Transmembrane helix</keyword>
<feature type="region of interest" description="Disordered" evidence="8">
    <location>
        <begin position="398"/>
        <end position="455"/>
    </location>
</feature>
<feature type="binding site" evidence="7">
    <location>
        <position position="42"/>
    </location>
    <ligand>
        <name>ATP</name>
        <dbReference type="ChEBI" id="CHEBI:30616"/>
    </ligand>
</feature>
<keyword evidence="2" id="KW-0723">Serine/threonine-protein kinase</keyword>
<dbReference type="InterPro" id="IPR008271">
    <property type="entry name" value="Ser/Thr_kinase_AS"/>
</dbReference>
<feature type="compositionally biased region" description="Acidic residues" evidence="8">
    <location>
        <begin position="445"/>
        <end position="455"/>
    </location>
</feature>
<dbReference type="PROSITE" id="PS50011">
    <property type="entry name" value="PROTEIN_KINASE_DOM"/>
    <property type="match status" value="1"/>
</dbReference>
<dbReference type="Proteomes" id="UP000763557">
    <property type="component" value="Unassembled WGS sequence"/>
</dbReference>
<keyword evidence="3" id="KW-0808">Transferase</keyword>
<evidence type="ECO:0000256" key="9">
    <source>
        <dbReference type="SAM" id="Phobius"/>
    </source>
</evidence>
<dbReference type="GO" id="GO:0016301">
    <property type="term" value="F:kinase activity"/>
    <property type="evidence" value="ECO:0007669"/>
    <property type="project" value="UniProtKB-KW"/>
</dbReference>
<evidence type="ECO:0000256" key="1">
    <source>
        <dbReference type="ARBA" id="ARBA00012513"/>
    </source>
</evidence>
<feature type="compositionally biased region" description="Pro residues" evidence="8">
    <location>
        <begin position="298"/>
        <end position="313"/>
    </location>
</feature>
<dbReference type="EC" id="2.7.11.1" evidence="1"/>
<name>A0ABX2F0S7_9PSEU</name>
<keyword evidence="12" id="KW-1185">Reference proteome</keyword>
<feature type="compositionally biased region" description="Pro residues" evidence="8">
    <location>
        <begin position="331"/>
        <end position="352"/>
    </location>
</feature>
<evidence type="ECO:0000313" key="11">
    <source>
        <dbReference type="EMBL" id="NRN64595.1"/>
    </source>
</evidence>
<evidence type="ECO:0000313" key="12">
    <source>
        <dbReference type="Proteomes" id="UP000763557"/>
    </source>
</evidence>
<accession>A0ABX2F0S7</accession>
<feature type="compositionally biased region" description="Low complexity" evidence="8">
    <location>
        <begin position="416"/>
        <end position="427"/>
    </location>
</feature>
<dbReference type="PANTHER" id="PTHR43289:SF6">
    <property type="entry name" value="SERINE_THREONINE-PROTEIN KINASE NEKL-3"/>
    <property type="match status" value="1"/>
</dbReference>
<keyword evidence="9" id="KW-0812">Transmembrane</keyword>
<dbReference type="InterPro" id="IPR011009">
    <property type="entry name" value="Kinase-like_dom_sf"/>
</dbReference>
<gene>
    <name evidence="11" type="ORF">GC106_18010</name>
</gene>
<dbReference type="CDD" id="cd14014">
    <property type="entry name" value="STKc_PknB_like"/>
    <property type="match status" value="1"/>
</dbReference>
<evidence type="ECO:0000256" key="5">
    <source>
        <dbReference type="ARBA" id="ARBA00022777"/>
    </source>
</evidence>
<comment type="caution">
    <text evidence="11">The sequence shown here is derived from an EMBL/GenBank/DDBJ whole genome shotgun (WGS) entry which is preliminary data.</text>
</comment>
<dbReference type="InterPro" id="IPR017441">
    <property type="entry name" value="Protein_kinase_ATP_BS"/>
</dbReference>
<dbReference type="EMBL" id="JAAATY010000004">
    <property type="protein sequence ID" value="NRN64595.1"/>
    <property type="molecule type" value="Genomic_DNA"/>
</dbReference>